<keyword evidence="10" id="KW-1185">Reference proteome</keyword>
<comment type="subunit">
    <text evidence="7">The complex comprises the extracytoplasmic solute receptor protein and the two transmembrane proteins.</text>
</comment>
<evidence type="ECO:0000256" key="5">
    <source>
        <dbReference type="ARBA" id="ARBA00022989"/>
    </source>
</evidence>
<feature type="transmembrane region" description="Helical" evidence="7">
    <location>
        <begin position="368"/>
        <end position="393"/>
    </location>
</feature>
<keyword evidence="3 7" id="KW-0997">Cell inner membrane</keyword>
<comment type="function">
    <text evidence="7">Part of the tripartite ATP-independent periplasmic (TRAP) transport system.</text>
</comment>
<feature type="transmembrane region" description="Helical" evidence="7">
    <location>
        <begin position="60"/>
        <end position="78"/>
    </location>
</feature>
<feature type="domain" description="TRAP C4-dicarboxylate transport system permease DctM subunit" evidence="8">
    <location>
        <begin position="11"/>
        <end position="429"/>
    </location>
</feature>
<keyword evidence="5 7" id="KW-1133">Transmembrane helix</keyword>
<feature type="transmembrane region" description="Helical" evidence="7">
    <location>
        <begin position="285"/>
        <end position="305"/>
    </location>
</feature>
<dbReference type="RefSeq" id="WP_284480843.1">
    <property type="nucleotide sequence ID" value="NZ_JASNJD010000006.1"/>
</dbReference>
<feature type="transmembrane region" description="Helical" evidence="7">
    <location>
        <begin position="99"/>
        <end position="123"/>
    </location>
</feature>
<dbReference type="PANTHER" id="PTHR33362:SF5">
    <property type="entry name" value="C4-DICARBOXYLATE TRAP TRANSPORTER LARGE PERMEASE PROTEIN DCTM"/>
    <property type="match status" value="1"/>
</dbReference>
<keyword evidence="6 7" id="KW-0472">Membrane</keyword>
<dbReference type="EMBL" id="JASNJD010000006">
    <property type="protein sequence ID" value="MDK3018033.1"/>
    <property type="molecule type" value="Genomic_DNA"/>
</dbReference>
<feature type="transmembrane region" description="Helical" evidence="7">
    <location>
        <begin position="405"/>
        <end position="427"/>
    </location>
</feature>
<accession>A0ABT7F0B0</accession>
<reference evidence="9 10" key="1">
    <citation type="submission" date="2023-05" db="EMBL/GenBank/DDBJ databases">
        <title>Pseudodonghicola sp. nov.</title>
        <authorList>
            <person name="Huang J."/>
        </authorList>
    </citation>
    <scope>NUCLEOTIDE SEQUENCE [LARGE SCALE GENOMIC DNA]</scope>
    <source>
        <strain evidence="9 10">IC7</strain>
    </source>
</reference>
<evidence type="ECO:0000256" key="2">
    <source>
        <dbReference type="ARBA" id="ARBA00022475"/>
    </source>
</evidence>
<dbReference type="PANTHER" id="PTHR33362">
    <property type="entry name" value="SIALIC ACID TRAP TRANSPORTER PERMEASE PROTEIN SIAT-RELATED"/>
    <property type="match status" value="1"/>
</dbReference>
<organism evidence="9 10">
    <name type="scientific">Pseudodonghicola flavimaris</name>
    <dbReference type="NCBI Taxonomy" id="3050036"/>
    <lineage>
        <taxon>Bacteria</taxon>
        <taxon>Pseudomonadati</taxon>
        <taxon>Pseudomonadota</taxon>
        <taxon>Alphaproteobacteria</taxon>
        <taxon>Rhodobacterales</taxon>
        <taxon>Paracoccaceae</taxon>
        <taxon>Pseudodonghicola</taxon>
    </lineage>
</organism>
<evidence type="ECO:0000256" key="1">
    <source>
        <dbReference type="ARBA" id="ARBA00004429"/>
    </source>
</evidence>
<comment type="subcellular location">
    <subcellularLocation>
        <location evidence="1 7">Cell inner membrane</location>
        <topology evidence="1 7">Multi-pass membrane protein</topology>
    </subcellularLocation>
</comment>
<feature type="transmembrane region" description="Helical" evidence="7">
    <location>
        <begin position="253"/>
        <end position="270"/>
    </location>
</feature>
<feature type="transmembrane region" description="Helical" evidence="7">
    <location>
        <begin position="325"/>
        <end position="356"/>
    </location>
</feature>
<dbReference type="Proteomes" id="UP001243757">
    <property type="component" value="Unassembled WGS sequence"/>
</dbReference>
<proteinExistence type="inferred from homology"/>
<feature type="transmembrane region" description="Helical" evidence="7">
    <location>
        <begin position="143"/>
        <end position="164"/>
    </location>
</feature>
<evidence type="ECO:0000256" key="7">
    <source>
        <dbReference type="RuleBase" id="RU369079"/>
    </source>
</evidence>
<name>A0ABT7F0B0_9RHOB</name>
<evidence type="ECO:0000256" key="6">
    <source>
        <dbReference type="ARBA" id="ARBA00023136"/>
    </source>
</evidence>
<comment type="similarity">
    <text evidence="7">Belongs to the TRAP transporter large permease family.</text>
</comment>
<sequence>MEWVQALAVMLGGVIVLIMLGLPVVMAFMTANLIGALLYFGGEIGIMQMIRNLRPSVANYNMAPIPLFVLMGEIMLQTGMAKRSIEAIDKLIARVPGRLSIVAVLGGTSFAALSGSSVANAAIVGRTLLPEMKSLGYANTMSIGPATAVGGIAVLIPPSALAVILGSLAHISINELLLSGIIPGVMMMVAFLAYIMIRCTLNPALAPMETEREELSFGERVMPVVKNVLPLMLIFVAVVGAILGGFATPTESAAIGAVASFIAGLVYRRLTVTNFLAAFRESLKFSAMILFIICCSGTFSQILAFTGATEKLTRAVIEGSNLTPFVIVVLMLALLIVLGFFMESASIIMLTVPIFFPILSAVQVDLLWFGLMMMVALEIGLCTPPFGILLFVVQGVLNGRVSMGAIYHAVFPFITLQLLVLAIILLFPGTISWLPALLQQ</sequence>
<feature type="transmembrane region" description="Helical" evidence="7">
    <location>
        <begin position="228"/>
        <end position="246"/>
    </location>
</feature>
<feature type="transmembrane region" description="Helical" evidence="7">
    <location>
        <begin position="176"/>
        <end position="197"/>
    </location>
</feature>
<feature type="transmembrane region" description="Helical" evidence="7">
    <location>
        <begin position="7"/>
        <end position="40"/>
    </location>
</feature>
<dbReference type="Pfam" id="PF06808">
    <property type="entry name" value="DctM"/>
    <property type="match status" value="1"/>
</dbReference>
<keyword evidence="2" id="KW-1003">Cell membrane</keyword>
<dbReference type="InterPro" id="IPR010656">
    <property type="entry name" value="DctM"/>
</dbReference>
<evidence type="ECO:0000313" key="9">
    <source>
        <dbReference type="EMBL" id="MDK3018033.1"/>
    </source>
</evidence>
<keyword evidence="7" id="KW-0813">Transport</keyword>
<keyword evidence="4 7" id="KW-0812">Transmembrane</keyword>
<evidence type="ECO:0000256" key="3">
    <source>
        <dbReference type="ARBA" id="ARBA00022519"/>
    </source>
</evidence>
<protein>
    <recommendedName>
        <fullName evidence="7">TRAP transporter large permease protein</fullName>
    </recommendedName>
</protein>
<dbReference type="InterPro" id="IPR004681">
    <property type="entry name" value="TRAP_DctM"/>
</dbReference>
<evidence type="ECO:0000313" key="10">
    <source>
        <dbReference type="Proteomes" id="UP001243757"/>
    </source>
</evidence>
<dbReference type="PIRSF" id="PIRSF006066">
    <property type="entry name" value="HI0050"/>
    <property type="match status" value="1"/>
</dbReference>
<comment type="caution">
    <text evidence="9">The sequence shown here is derived from an EMBL/GenBank/DDBJ whole genome shotgun (WGS) entry which is preliminary data.</text>
</comment>
<gene>
    <name evidence="9" type="ORF">QO033_10115</name>
</gene>
<dbReference type="NCBIfam" id="TIGR00786">
    <property type="entry name" value="dctM"/>
    <property type="match status" value="1"/>
</dbReference>
<evidence type="ECO:0000256" key="4">
    <source>
        <dbReference type="ARBA" id="ARBA00022692"/>
    </source>
</evidence>
<evidence type="ECO:0000259" key="8">
    <source>
        <dbReference type="Pfam" id="PF06808"/>
    </source>
</evidence>